<comment type="caution">
    <text evidence="2">The sequence shown here is derived from an EMBL/GenBank/DDBJ whole genome shotgun (WGS) entry which is preliminary data.</text>
</comment>
<evidence type="ECO:0000313" key="2">
    <source>
        <dbReference type="EMBL" id="PSS04853.1"/>
    </source>
</evidence>
<dbReference type="PANTHER" id="PTHR33785">
    <property type="entry name" value="OS06G0550800 PROTEIN"/>
    <property type="match status" value="1"/>
</dbReference>
<dbReference type="EMBL" id="NKQK01000018">
    <property type="protein sequence ID" value="PSS04853.1"/>
    <property type="molecule type" value="Genomic_DNA"/>
</dbReference>
<protein>
    <submittedName>
        <fullName evidence="2">Uncharacterized protein</fullName>
    </submittedName>
</protein>
<feature type="compositionally biased region" description="Basic and acidic residues" evidence="1">
    <location>
        <begin position="195"/>
        <end position="208"/>
    </location>
</feature>
<dbReference type="STRING" id="1590841.A0A2R6QAB6"/>
<dbReference type="InterPro" id="IPR012881">
    <property type="entry name" value="DUF1685"/>
</dbReference>
<dbReference type="AlphaFoldDB" id="A0A2R6QAB6"/>
<accession>A0A2R6QAB6</accession>
<proteinExistence type="predicted"/>
<dbReference type="Gramene" id="PSS04853">
    <property type="protein sequence ID" value="PSS04853"/>
    <property type="gene ID" value="CEY00_Acc20712"/>
</dbReference>
<gene>
    <name evidence="2" type="ORF">CEY00_Acc20712</name>
</gene>
<evidence type="ECO:0000256" key="1">
    <source>
        <dbReference type="SAM" id="MobiDB-lite"/>
    </source>
</evidence>
<reference evidence="2 3" key="1">
    <citation type="submission" date="2017-07" db="EMBL/GenBank/DDBJ databases">
        <title>An improved, manually edited Actinidia chinensis var. chinensis (kiwifruit) genome highlights the challenges associated with draft genomes and gene prediction in plants.</title>
        <authorList>
            <person name="Pilkington S."/>
            <person name="Crowhurst R."/>
            <person name="Hilario E."/>
            <person name="Nardozza S."/>
            <person name="Fraser L."/>
            <person name="Peng Y."/>
            <person name="Gunaseelan K."/>
            <person name="Simpson R."/>
            <person name="Tahir J."/>
            <person name="Deroles S."/>
            <person name="Templeton K."/>
            <person name="Luo Z."/>
            <person name="Davy M."/>
            <person name="Cheng C."/>
            <person name="Mcneilage M."/>
            <person name="Scaglione D."/>
            <person name="Liu Y."/>
            <person name="Zhang Q."/>
            <person name="Datson P."/>
            <person name="De Silva N."/>
            <person name="Gardiner S."/>
            <person name="Bassett H."/>
            <person name="Chagne D."/>
            <person name="Mccallum J."/>
            <person name="Dzierzon H."/>
            <person name="Deng C."/>
            <person name="Wang Y.-Y."/>
            <person name="Barron N."/>
            <person name="Manako K."/>
            <person name="Bowen J."/>
            <person name="Foster T."/>
            <person name="Erridge Z."/>
            <person name="Tiffin H."/>
            <person name="Waite C."/>
            <person name="Davies K."/>
            <person name="Grierson E."/>
            <person name="Laing W."/>
            <person name="Kirk R."/>
            <person name="Chen X."/>
            <person name="Wood M."/>
            <person name="Montefiori M."/>
            <person name="Brummell D."/>
            <person name="Schwinn K."/>
            <person name="Catanach A."/>
            <person name="Fullerton C."/>
            <person name="Li D."/>
            <person name="Meiyalaghan S."/>
            <person name="Nieuwenhuizen N."/>
            <person name="Read N."/>
            <person name="Prakash R."/>
            <person name="Hunter D."/>
            <person name="Zhang H."/>
            <person name="Mckenzie M."/>
            <person name="Knabel M."/>
            <person name="Harris A."/>
            <person name="Allan A."/>
            <person name="Chen A."/>
            <person name="Janssen B."/>
            <person name="Plunkett B."/>
            <person name="Dwamena C."/>
            <person name="Voogd C."/>
            <person name="Leif D."/>
            <person name="Lafferty D."/>
            <person name="Souleyre E."/>
            <person name="Varkonyi-Gasic E."/>
            <person name="Gambi F."/>
            <person name="Hanley J."/>
            <person name="Yao J.-L."/>
            <person name="Cheung J."/>
            <person name="David K."/>
            <person name="Warren B."/>
            <person name="Marsh K."/>
            <person name="Snowden K."/>
            <person name="Lin-Wang K."/>
            <person name="Brian L."/>
            <person name="Martinez-Sanchez M."/>
            <person name="Wang M."/>
            <person name="Ileperuma N."/>
            <person name="Macnee N."/>
            <person name="Campin R."/>
            <person name="Mcatee P."/>
            <person name="Drummond R."/>
            <person name="Espley R."/>
            <person name="Ireland H."/>
            <person name="Wu R."/>
            <person name="Atkinson R."/>
            <person name="Karunairetnam S."/>
            <person name="Bulley S."/>
            <person name="Chunkath S."/>
            <person name="Hanley Z."/>
            <person name="Storey R."/>
            <person name="Thrimawithana A."/>
            <person name="Thomson S."/>
            <person name="David C."/>
            <person name="Testolin R."/>
        </authorList>
    </citation>
    <scope>NUCLEOTIDE SEQUENCE [LARGE SCALE GENOMIC DNA]</scope>
    <source>
        <strain evidence="3">cv. Red5</strain>
        <tissue evidence="2">Young leaf</tissue>
    </source>
</reference>
<dbReference type="Pfam" id="PF07939">
    <property type="entry name" value="DUF1685"/>
    <property type="match status" value="1"/>
</dbReference>
<dbReference type="FunCoup" id="A0A2R6QAB6">
    <property type="interactions" value="119"/>
</dbReference>
<dbReference type="OrthoDB" id="1911878at2759"/>
<sequence length="263" mass="29755">MGPEKVLSLFDSCWFTLEIFKNKSRTPNLETNPDPQNQKNPQEPKISSLPTIHLRSKSDQLSSITSLSSDLLSPNSVLFTHHLHTIFSGKESKQAEDAIFCSQNSLFSDSDLGISYFETLNNIENVEQENLRTEDPGPINRSMRRIRAKKGMTKSLSDLEFEELKGFMDLGFVFSEEDVDSSLAEIIPGLQRLGKKSDGEGQKGKNSDKPSVTRPYLSEAWEVLDRRKRENPLVNWRIPDLGNEIDMKDSLKLWAHTVASAVR</sequence>
<evidence type="ECO:0000313" key="3">
    <source>
        <dbReference type="Proteomes" id="UP000241394"/>
    </source>
</evidence>
<dbReference type="OMA" id="AWKVQEK"/>
<organism evidence="2 3">
    <name type="scientific">Actinidia chinensis var. chinensis</name>
    <name type="common">Chinese soft-hair kiwi</name>
    <dbReference type="NCBI Taxonomy" id="1590841"/>
    <lineage>
        <taxon>Eukaryota</taxon>
        <taxon>Viridiplantae</taxon>
        <taxon>Streptophyta</taxon>
        <taxon>Embryophyta</taxon>
        <taxon>Tracheophyta</taxon>
        <taxon>Spermatophyta</taxon>
        <taxon>Magnoliopsida</taxon>
        <taxon>eudicotyledons</taxon>
        <taxon>Gunneridae</taxon>
        <taxon>Pentapetalae</taxon>
        <taxon>asterids</taxon>
        <taxon>Ericales</taxon>
        <taxon>Actinidiaceae</taxon>
        <taxon>Actinidia</taxon>
    </lineage>
</organism>
<feature type="compositionally biased region" description="Polar residues" evidence="1">
    <location>
        <begin position="25"/>
        <end position="41"/>
    </location>
</feature>
<name>A0A2R6QAB6_ACTCC</name>
<dbReference type="Proteomes" id="UP000241394">
    <property type="component" value="Chromosome LG18"/>
</dbReference>
<dbReference type="PANTHER" id="PTHR33785:SF12">
    <property type="entry name" value="DUF1685 FAMILY PROTEIN"/>
    <property type="match status" value="1"/>
</dbReference>
<dbReference type="InParanoid" id="A0A2R6QAB6"/>
<feature type="region of interest" description="Disordered" evidence="1">
    <location>
        <begin position="194"/>
        <end position="213"/>
    </location>
</feature>
<feature type="region of interest" description="Disordered" evidence="1">
    <location>
        <begin position="25"/>
        <end position="47"/>
    </location>
</feature>
<keyword evidence="3" id="KW-1185">Reference proteome</keyword>
<reference evidence="3" key="2">
    <citation type="journal article" date="2018" name="BMC Genomics">
        <title>A manually annotated Actinidia chinensis var. chinensis (kiwifruit) genome highlights the challenges associated with draft genomes and gene prediction in plants.</title>
        <authorList>
            <person name="Pilkington S.M."/>
            <person name="Crowhurst R."/>
            <person name="Hilario E."/>
            <person name="Nardozza S."/>
            <person name="Fraser L."/>
            <person name="Peng Y."/>
            <person name="Gunaseelan K."/>
            <person name="Simpson R."/>
            <person name="Tahir J."/>
            <person name="Deroles S.C."/>
            <person name="Templeton K."/>
            <person name="Luo Z."/>
            <person name="Davy M."/>
            <person name="Cheng C."/>
            <person name="McNeilage M."/>
            <person name="Scaglione D."/>
            <person name="Liu Y."/>
            <person name="Zhang Q."/>
            <person name="Datson P."/>
            <person name="De Silva N."/>
            <person name="Gardiner S.E."/>
            <person name="Bassett H."/>
            <person name="Chagne D."/>
            <person name="McCallum J."/>
            <person name="Dzierzon H."/>
            <person name="Deng C."/>
            <person name="Wang Y.Y."/>
            <person name="Barron L."/>
            <person name="Manako K."/>
            <person name="Bowen J."/>
            <person name="Foster T.M."/>
            <person name="Erridge Z.A."/>
            <person name="Tiffin H."/>
            <person name="Waite C.N."/>
            <person name="Davies K.M."/>
            <person name="Grierson E.P."/>
            <person name="Laing W.A."/>
            <person name="Kirk R."/>
            <person name="Chen X."/>
            <person name="Wood M."/>
            <person name="Montefiori M."/>
            <person name="Brummell D.A."/>
            <person name="Schwinn K.E."/>
            <person name="Catanach A."/>
            <person name="Fullerton C."/>
            <person name="Li D."/>
            <person name="Meiyalaghan S."/>
            <person name="Nieuwenhuizen N."/>
            <person name="Read N."/>
            <person name="Prakash R."/>
            <person name="Hunter D."/>
            <person name="Zhang H."/>
            <person name="McKenzie M."/>
            <person name="Knabel M."/>
            <person name="Harris A."/>
            <person name="Allan A.C."/>
            <person name="Gleave A."/>
            <person name="Chen A."/>
            <person name="Janssen B.J."/>
            <person name="Plunkett B."/>
            <person name="Ampomah-Dwamena C."/>
            <person name="Voogd C."/>
            <person name="Leif D."/>
            <person name="Lafferty D."/>
            <person name="Souleyre E.J.F."/>
            <person name="Varkonyi-Gasic E."/>
            <person name="Gambi F."/>
            <person name="Hanley J."/>
            <person name="Yao J.L."/>
            <person name="Cheung J."/>
            <person name="David K.M."/>
            <person name="Warren B."/>
            <person name="Marsh K."/>
            <person name="Snowden K.C."/>
            <person name="Lin-Wang K."/>
            <person name="Brian L."/>
            <person name="Martinez-Sanchez M."/>
            <person name="Wang M."/>
            <person name="Ileperuma N."/>
            <person name="Macnee N."/>
            <person name="Campin R."/>
            <person name="McAtee P."/>
            <person name="Drummond R.S.M."/>
            <person name="Espley R.V."/>
            <person name="Ireland H.S."/>
            <person name="Wu R."/>
            <person name="Atkinson R.G."/>
            <person name="Karunairetnam S."/>
            <person name="Bulley S."/>
            <person name="Chunkath S."/>
            <person name="Hanley Z."/>
            <person name="Storey R."/>
            <person name="Thrimawithana A.H."/>
            <person name="Thomson S."/>
            <person name="David C."/>
            <person name="Testolin R."/>
            <person name="Huang H."/>
            <person name="Hellens R.P."/>
            <person name="Schaffer R.J."/>
        </authorList>
    </citation>
    <scope>NUCLEOTIDE SEQUENCE [LARGE SCALE GENOMIC DNA]</scope>
    <source>
        <strain evidence="3">cv. Red5</strain>
    </source>
</reference>